<organism evidence="1">
    <name type="scientific">hydrothermal vent metagenome</name>
    <dbReference type="NCBI Taxonomy" id="652676"/>
    <lineage>
        <taxon>unclassified sequences</taxon>
        <taxon>metagenomes</taxon>
        <taxon>ecological metagenomes</taxon>
    </lineage>
</organism>
<accession>A0A3B0YG56</accession>
<name>A0A3B0YG56_9ZZZZ</name>
<gene>
    <name evidence="1" type="ORF">MNBD_GAMMA10-519</name>
</gene>
<reference evidence="1" key="1">
    <citation type="submission" date="2018-06" db="EMBL/GenBank/DDBJ databases">
        <authorList>
            <person name="Zhirakovskaya E."/>
        </authorList>
    </citation>
    <scope>NUCLEOTIDE SEQUENCE</scope>
</reference>
<sequence length="62" mass="6745">MSFGGGAVFKLTKNIGLRLEVRGYFSSLGSSSNFCNSANECIIVGDGFMQQYDVNAGIRLRF</sequence>
<dbReference type="EMBL" id="UOFJ01000699">
    <property type="protein sequence ID" value="VAW73139.1"/>
    <property type="molecule type" value="Genomic_DNA"/>
</dbReference>
<protein>
    <recommendedName>
        <fullName evidence="2">Outer membrane protein beta-barrel domain-containing protein</fullName>
    </recommendedName>
</protein>
<dbReference type="AlphaFoldDB" id="A0A3B0YG56"/>
<evidence type="ECO:0000313" key="1">
    <source>
        <dbReference type="EMBL" id="VAW73139.1"/>
    </source>
</evidence>
<evidence type="ECO:0008006" key="2">
    <source>
        <dbReference type="Google" id="ProtNLM"/>
    </source>
</evidence>
<proteinExistence type="predicted"/>